<organism evidence="2 3">
    <name type="scientific">Thermanaerothrix solaris</name>
    <dbReference type="NCBI Taxonomy" id="3058434"/>
    <lineage>
        <taxon>Bacteria</taxon>
        <taxon>Bacillati</taxon>
        <taxon>Chloroflexota</taxon>
        <taxon>Anaerolineae</taxon>
        <taxon>Anaerolineales</taxon>
        <taxon>Anaerolineaceae</taxon>
        <taxon>Thermanaerothrix</taxon>
    </lineage>
</organism>
<dbReference type="Gene3D" id="3.40.50.150">
    <property type="entry name" value="Vaccinia Virus protein VP39"/>
    <property type="match status" value="1"/>
</dbReference>
<evidence type="ECO:0000259" key="1">
    <source>
        <dbReference type="Pfam" id="PF06634"/>
    </source>
</evidence>
<dbReference type="InterPro" id="IPR029063">
    <property type="entry name" value="SAM-dependent_MTases_sf"/>
</dbReference>
<evidence type="ECO:0000313" key="3">
    <source>
        <dbReference type="Proteomes" id="UP001254165"/>
    </source>
</evidence>
<dbReference type="RefSeq" id="WP_315623080.1">
    <property type="nucleotide sequence ID" value="NZ_JAUHMF010000001.1"/>
</dbReference>
<dbReference type="Pfam" id="PF06634">
    <property type="entry name" value="DUF1156"/>
    <property type="match status" value="1"/>
</dbReference>
<proteinExistence type="predicted"/>
<protein>
    <submittedName>
        <fullName evidence="2">DUF1156 domain-containing protein</fullName>
    </submittedName>
</protein>
<evidence type="ECO:0000313" key="2">
    <source>
        <dbReference type="EMBL" id="MDT8896654.1"/>
    </source>
</evidence>
<comment type="caution">
    <text evidence="2">The sequence shown here is derived from an EMBL/GenBank/DDBJ whole genome shotgun (WGS) entry which is preliminary data.</text>
</comment>
<dbReference type="EMBL" id="JAUHMF010000001">
    <property type="protein sequence ID" value="MDT8896654.1"/>
    <property type="molecule type" value="Genomic_DNA"/>
</dbReference>
<dbReference type="Proteomes" id="UP001254165">
    <property type="component" value="Unassembled WGS sequence"/>
</dbReference>
<name>A0ABU3NIH2_9CHLR</name>
<dbReference type="InterPro" id="IPR049953">
    <property type="entry name" value="Antiphage_assoc"/>
</dbReference>
<dbReference type="InterPro" id="IPR009537">
    <property type="entry name" value="DUF1156"/>
</dbReference>
<accession>A0ABU3NIH2</accession>
<keyword evidence="3" id="KW-1185">Reference proteome</keyword>
<dbReference type="SUPFAM" id="SSF53335">
    <property type="entry name" value="S-adenosyl-L-methionine-dependent methyltransferases"/>
    <property type="match status" value="1"/>
</dbReference>
<sequence length="962" mass="110821">MDDLTFIETQFPVAKISAEAYKERKAGGSQTLTSLGKWWGRKPLVLVRAALLGLLLPASENPKKDMEIFLKLMTMDEEGLWRRKNKAIPATVILETLQKMPPSDRRRYATQNPETKTWELRPLSKSERETLQKLVFEHLPYSEKLTYCLRPEQIDGPSPEAWKDINAHLGTNAHSLPELVAELGQRRFGHIPRVGDAFCGGGSIPFEAARMGCEVYASDLNPVAALLTWAALNILGSGEEVIEDIRRTQEQVFQAVDEQITEWGIEHNDLGWRADVYLYCTEARCPECGWMVPLAPSWVISEKYGVVAEWLPDEEQKCYRVEIHEGVSKERLERAERNGTVKDSRLHCPHCGMETPMEVMRRNLRLWENHDVAPRPDDVFQERLYCIRWVETFIEDGKERTRRHYRAPTREDLRREEKVLALLIERFAEWQEKGYLPSRRIEQGDKTNEPIRTRGWTYWHHLFHPRQLLVLGLLGEKLSKLRISENFSAVLLRIGAFADSNSKLCRWNPDSSKGPGGTEQTFYNQALNTILNYGIRVGNYSWISFFYKYSTFFTRHALQRVIVIPRDAKNVESFCDVWITDPPYADAVNYHELSEFFLAWYEKHLPRLFPDWYADSKRALAIRGSDPLEFRRSMVAAYRNLTAHMPDNGLQIVMFTHQDAAVWADLTLILWAAGLRVTAAWTIATETDIALKQGNYVQGTVLLVCRKRTEQTPLFLDELVPRIEREVKQQLESMLALDDASEPNFNDADYQLAAYAAALRVLTAQPIEEIDVEREITRVRKPGEVSILERLIRDAVKIACDYLVPQGIEGYVWRTLTPEERFYLKGLEIESHGEYRNGVYQELARGFGVADYTALLANKVANQTRLKTAREFGRRMLGGSGFGGTVLRHVLFAIFQSIEQEDPGAGLNYLKTELSDYWKQREKIVALLNYLSKFRRVSGMPHWRETGEMAELLSVRVRHDTL</sequence>
<feature type="domain" description="DUF1156" evidence="1">
    <location>
        <begin position="10"/>
        <end position="71"/>
    </location>
</feature>
<reference evidence="2 3" key="1">
    <citation type="submission" date="2023-07" db="EMBL/GenBank/DDBJ databases">
        <title>Novel species of Thermanaerothrix with wide hydrolytic capabilities.</title>
        <authorList>
            <person name="Zayulina K.S."/>
            <person name="Podosokorskaya O.A."/>
            <person name="Elcheninov A.G."/>
        </authorList>
    </citation>
    <scope>NUCLEOTIDE SEQUENCE [LARGE SCALE GENOMIC DNA]</scope>
    <source>
        <strain evidence="2 3">4228-RoL</strain>
    </source>
</reference>
<gene>
    <name evidence="2" type="ORF">QYE77_00115</name>
</gene>
<dbReference type="NCBIfam" id="NF042963">
    <property type="entry name" value="DUF1156_antiphage"/>
    <property type="match status" value="1"/>
</dbReference>